<dbReference type="CDD" id="cd16457">
    <property type="entry name" value="RING-H2_BRAP2"/>
    <property type="match status" value="1"/>
</dbReference>
<feature type="region of interest" description="Disordered" evidence="6">
    <location>
        <begin position="1"/>
        <end position="65"/>
    </location>
</feature>
<dbReference type="Gene3D" id="3.30.40.10">
    <property type="entry name" value="Zinc/RING finger domain, C3HC4 (zinc finger)"/>
    <property type="match status" value="2"/>
</dbReference>
<dbReference type="InterPro" id="IPR011422">
    <property type="entry name" value="BRAP2/ETP1_RRM"/>
</dbReference>
<dbReference type="SUPFAM" id="SSF57850">
    <property type="entry name" value="RING/U-box"/>
    <property type="match status" value="2"/>
</dbReference>
<feature type="compositionally biased region" description="Polar residues" evidence="6">
    <location>
        <begin position="22"/>
        <end position="31"/>
    </location>
</feature>
<protein>
    <recommendedName>
        <fullName evidence="11">BRCA1-associated protein</fullName>
    </recommendedName>
</protein>
<dbReference type="Pfam" id="PF13639">
    <property type="entry name" value="zf-RING_2"/>
    <property type="match status" value="1"/>
</dbReference>
<sequence length="687" mass="77655">MASESDSIRARGRRDMRDITIETYSNNSDGRQSPGLLHISENDLPPTQTVKEPKPRSSSSCEPDCDSNAISKNKIAFVSGNPFVEITKGILHLFKENELTSMDQAAKCSQTVCILAVPANMTCHDLLTFTAACHEDINNLRIIRDGSPNQYMALLKFRTEQSASDFYSSFNGVPFNSLELDCCCHLVFVSHVELLREGEGGGLPPQNHTELPTCPVCLERMDESVDGILTILCNHAFHSNCLAKWGDTTCPVCRFVQTPEVVADNRCLECHSSESLWICLICGHVGCGRYVQGHAYKHYLETQHCYAMQLGNNRVWDYVGDNFVHRLLQNKGDGKLVEGNAPCKQGGDEKLDSIQLEFTYLLTSQLDSQRLYFEEKMTRLEKNAIEEAVELKDKAVKVMESNQILQDKINTLTREKQITEKKLQQTSNRLTIIQTELNDERQMSQAFQRNLTVWQTKFKTLEDQFQGFKQSKDMELAEVKEQLRDVMFYLEAQKQIAESADRDEIAEGHIVIGEPSKPSDRKTTPSSPERDSNLDLPVLGSLAQHKTSTLANYTTEAIHVVGSNKFTYQLLHLLHPNHNFCLRKTSQIVFTLHLGQNHSIPRGNVFALHLGQNHSIPRADPPQLFLEELVALTPEEVIVEVLQDKPAYPEVETASEHQILRRDIQESRQQFASRPGPSPESMFKNLH</sequence>
<dbReference type="SUPFAM" id="SSF54928">
    <property type="entry name" value="RNA-binding domain, RBD"/>
    <property type="match status" value="1"/>
</dbReference>
<dbReference type="Pfam" id="PF02148">
    <property type="entry name" value="zf-UBP"/>
    <property type="match status" value="1"/>
</dbReference>
<dbReference type="PANTHER" id="PTHR24007:SF7">
    <property type="entry name" value="BRCA1-ASSOCIATED PROTEIN"/>
    <property type="match status" value="1"/>
</dbReference>
<dbReference type="InterPro" id="IPR001841">
    <property type="entry name" value="Znf_RING"/>
</dbReference>
<reference evidence="9" key="1">
    <citation type="submission" date="2021-03" db="EMBL/GenBank/DDBJ databases">
        <authorList>
            <person name="Tran Van P."/>
        </authorList>
    </citation>
    <scope>NUCLEOTIDE SEQUENCE</scope>
</reference>
<evidence type="ECO:0000313" key="10">
    <source>
        <dbReference type="Proteomes" id="UP001153148"/>
    </source>
</evidence>
<dbReference type="PROSITE" id="PS50089">
    <property type="entry name" value="ZF_RING_2"/>
    <property type="match status" value="1"/>
</dbReference>
<evidence type="ECO:0000313" key="9">
    <source>
        <dbReference type="EMBL" id="CAG2057468.1"/>
    </source>
</evidence>
<dbReference type="PROSITE" id="PS50271">
    <property type="entry name" value="ZF_UBP"/>
    <property type="match status" value="1"/>
</dbReference>
<dbReference type="InterPro" id="IPR047243">
    <property type="entry name" value="RING-H2_BRAP2"/>
</dbReference>
<gene>
    <name evidence="9" type="ORF">TPAB3V08_LOCUS4446</name>
</gene>
<feature type="coiled-coil region" evidence="5">
    <location>
        <begin position="402"/>
        <end position="429"/>
    </location>
</feature>
<keyword evidence="5" id="KW-0175">Coiled coil</keyword>
<proteinExistence type="predicted"/>
<dbReference type="SMART" id="SM00290">
    <property type="entry name" value="ZnF_UBP"/>
    <property type="match status" value="1"/>
</dbReference>
<keyword evidence="10" id="KW-1185">Reference proteome</keyword>
<evidence type="ECO:0000256" key="3">
    <source>
        <dbReference type="ARBA" id="ARBA00022833"/>
    </source>
</evidence>
<comment type="caution">
    <text evidence="9">The sequence shown here is derived from an EMBL/GenBank/DDBJ whole genome shotgun (WGS) entry which is preliminary data.</text>
</comment>
<evidence type="ECO:0000256" key="2">
    <source>
        <dbReference type="ARBA" id="ARBA00022771"/>
    </source>
</evidence>
<dbReference type="InterPro" id="IPR013083">
    <property type="entry name" value="Znf_RING/FYVE/PHD"/>
</dbReference>
<evidence type="ECO:0000256" key="1">
    <source>
        <dbReference type="ARBA" id="ARBA00022723"/>
    </source>
</evidence>
<dbReference type="InterPro" id="IPR001607">
    <property type="entry name" value="Znf_UBP"/>
</dbReference>
<dbReference type="EMBL" id="CAJPIN010005465">
    <property type="protein sequence ID" value="CAG2057468.1"/>
    <property type="molecule type" value="Genomic_DNA"/>
</dbReference>
<dbReference type="PANTHER" id="PTHR24007">
    <property type="entry name" value="BRCA1-ASSOCIATED PROTEIN"/>
    <property type="match status" value="1"/>
</dbReference>
<dbReference type="InterPro" id="IPR034932">
    <property type="entry name" value="BRAP2_RRM"/>
</dbReference>
<feature type="domain" description="RING-type" evidence="7">
    <location>
        <begin position="214"/>
        <end position="254"/>
    </location>
</feature>
<feature type="region of interest" description="Disordered" evidence="6">
    <location>
        <begin position="508"/>
        <end position="536"/>
    </location>
</feature>
<keyword evidence="1" id="KW-0479">Metal-binding</keyword>
<feature type="region of interest" description="Disordered" evidence="6">
    <location>
        <begin position="665"/>
        <end position="687"/>
    </location>
</feature>
<dbReference type="SMART" id="SM00184">
    <property type="entry name" value="RING"/>
    <property type="match status" value="1"/>
</dbReference>
<dbReference type="CDD" id="cd12718">
    <property type="entry name" value="RRM_BRAP2"/>
    <property type="match status" value="1"/>
</dbReference>
<evidence type="ECO:0000259" key="8">
    <source>
        <dbReference type="PROSITE" id="PS50271"/>
    </source>
</evidence>
<evidence type="ECO:0008006" key="11">
    <source>
        <dbReference type="Google" id="ProtNLM"/>
    </source>
</evidence>
<evidence type="ECO:0000259" key="7">
    <source>
        <dbReference type="PROSITE" id="PS50089"/>
    </source>
</evidence>
<evidence type="ECO:0000256" key="4">
    <source>
        <dbReference type="PROSITE-ProRule" id="PRU00502"/>
    </source>
</evidence>
<dbReference type="Proteomes" id="UP001153148">
    <property type="component" value="Unassembled WGS sequence"/>
</dbReference>
<organism evidence="9 10">
    <name type="scientific">Timema podura</name>
    <name type="common">Walking stick</name>
    <dbReference type="NCBI Taxonomy" id="61482"/>
    <lineage>
        <taxon>Eukaryota</taxon>
        <taxon>Metazoa</taxon>
        <taxon>Ecdysozoa</taxon>
        <taxon>Arthropoda</taxon>
        <taxon>Hexapoda</taxon>
        <taxon>Insecta</taxon>
        <taxon>Pterygota</taxon>
        <taxon>Neoptera</taxon>
        <taxon>Polyneoptera</taxon>
        <taxon>Phasmatodea</taxon>
        <taxon>Timematodea</taxon>
        <taxon>Timematoidea</taxon>
        <taxon>Timematidae</taxon>
        <taxon>Timema</taxon>
    </lineage>
</organism>
<evidence type="ECO:0000256" key="5">
    <source>
        <dbReference type="SAM" id="Coils"/>
    </source>
</evidence>
<evidence type="ECO:0000256" key="6">
    <source>
        <dbReference type="SAM" id="MobiDB-lite"/>
    </source>
</evidence>
<keyword evidence="2 4" id="KW-0863">Zinc-finger</keyword>
<name>A0ABN7NNN9_TIMPD</name>
<dbReference type="InterPro" id="IPR035979">
    <property type="entry name" value="RBD_domain_sf"/>
</dbReference>
<dbReference type="Pfam" id="PF07576">
    <property type="entry name" value="BRAP2"/>
    <property type="match status" value="1"/>
</dbReference>
<feature type="compositionally biased region" description="Basic and acidic residues" evidence="6">
    <location>
        <begin position="517"/>
        <end position="533"/>
    </location>
</feature>
<feature type="compositionally biased region" description="Polar residues" evidence="6">
    <location>
        <begin position="45"/>
        <end position="61"/>
    </location>
</feature>
<feature type="domain" description="UBP-type" evidence="8">
    <location>
        <begin position="251"/>
        <end position="343"/>
    </location>
</feature>
<keyword evidence="3" id="KW-0862">Zinc</keyword>
<accession>A0ABN7NNN9</accession>
<feature type="compositionally biased region" description="Basic and acidic residues" evidence="6">
    <location>
        <begin position="1"/>
        <end position="20"/>
    </location>
</feature>